<dbReference type="Proteomes" id="UP000751190">
    <property type="component" value="Unassembled WGS sequence"/>
</dbReference>
<name>A0A8J6C3W7_DIALT</name>
<reference evidence="1" key="1">
    <citation type="submission" date="2021-05" db="EMBL/GenBank/DDBJ databases">
        <title>The genome of the haptophyte Pavlova lutheri (Diacronema luteri, Pavlovales) - a model for lipid biosynthesis in eukaryotic algae.</title>
        <authorList>
            <person name="Hulatt C.J."/>
            <person name="Posewitz M.C."/>
        </authorList>
    </citation>
    <scope>NUCLEOTIDE SEQUENCE</scope>
    <source>
        <strain evidence="1">NIVA-4/92</strain>
    </source>
</reference>
<evidence type="ECO:0000313" key="1">
    <source>
        <dbReference type="EMBL" id="KAG8459669.1"/>
    </source>
</evidence>
<accession>A0A8J6C3W7</accession>
<evidence type="ECO:0000313" key="2">
    <source>
        <dbReference type="Proteomes" id="UP000751190"/>
    </source>
</evidence>
<comment type="caution">
    <text evidence="1">The sequence shown here is derived from an EMBL/GenBank/DDBJ whole genome shotgun (WGS) entry which is preliminary data.</text>
</comment>
<keyword evidence="2" id="KW-1185">Reference proteome</keyword>
<protein>
    <submittedName>
        <fullName evidence="1">Uncharacterized protein</fullName>
    </submittedName>
</protein>
<sequence>MRRVRSGAVEPAVACINGAAASPRGSRACISTPRAFSLLGAAAVLAFAGVPSASAQLSIKSCAQLGWPFGSPGTHPFVCSKSDTGLAFAIAKGLPTDPAPPNCPGSRDYFGDGNAVDYCATLGARLCTTNELYAGVQSAGNCGFMDALLVWTSTACERAAFNGSTAAVATDVGQSRCRNTNNAFSHNAEILAGVGDLGGCDVFEAAHVWTGSVCSTQTYVGTVAIRRNALDVRCRNPANTFSHNAEILAGVGDLGGCDVFEAAHVWTGSVCSTQTYVGTVAIRRNALDVRCRNPANTFSHNPASEPASEPAAAPASELASAASLLAVPANFAA</sequence>
<organism evidence="1 2">
    <name type="scientific">Diacronema lutheri</name>
    <name type="common">Unicellular marine alga</name>
    <name type="synonym">Monochrysis lutheri</name>
    <dbReference type="NCBI Taxonomy" id="2081491"/>
    <lineage>
        <taxon>Eukaryota</taxon>
        <taxon>Haptista</taxon>
        <taxon>Haptophyta</taxon>
        <taxon>Pavlovophyceae</taxon>
        <taxon>Pavlovales</taxon>
        <taxon>Pavlovaceae</taxon>
        <taxon>Diacronema</taxon>
    </lineage>
</organism>
<gene>
    <name evidence="1" type="ORF">KFE25_003121</name>
</gene>
<dbReference type="EMBL" id="JAGTXO010000038">
    <property type="protein sequence ID" value="KAG8459669.1"/>
    <property type="molecule type" value="Genomic_DNA"/>
</dbReference>
<proteinExistence type="predicted"/>
<dbReference type="AlphaFoldDB" id="A0A8J6C3W7"/>